<sequence>MAPAHPGASIPPVAGRLPGSSPPATRQRRRPVVRVRRSAGVRRCGYAAGTCARQAARQQAEGKQQQQQASNDEYESHKVMTTEGSSLD</sequence>
<reference evidence="2" key="2">
    <citation type="submission" date="2018-05" db="EMBL/GenBank/DDBJ databases">
        <title>OmerRS3 (Oryza meridionalis Reference Sequence Version 3).</title>
        <authorList>
            <person name="Zhang J."/>
            <person name="Kudrna D."/>
            <person name="Lee S."/>
            <person name="Talag J."/>
            <person name="Welchert J."/>
            <person name="Wing R.A."/>
        </authorList>
    </citation>
    <scope>NUCLEOTIDE SEQUENCE [LARGE SCALE GENOMIC DNA]</scope>
    <source>
        <strain evidence="2">cv. OR44</strain>
    </source>
</reference>
<organism evidence="2">
    <name type="scientific">Oryza meridionalis</name>
    <dbReference type="NCBI Taxonomy" id="40149"/>
    <lineage>
        <taxon>Eukaryota</taxon>
        <taxon>Viridiplantae</taxon>
        <taxon>Streptophyta</taxon>
        <taxon>Embryophyta</taxon>
        <taxon>Tracheophyta</taxon>
        <taxon>Spermatophyta</taxon>
        <taxon>Magnoliopsida</taxon>
        <taxon>Liliopsida</taxon>
        <taxon>Poales</taxon>
        <taxon>Poaceae</taxon>
        <taxon>BOP clade</taxon>
        <taxon>Oryzoideae</taxon>
        <taxon>Oryzeae</taxon>
        <taxon>Oryzinae</taxon>
        <taxon>Oryza</taxon>
    </lineage>
</organism>
<dbReference type="HOGENOM" id="CLU_2472845_0_0_1"/>
<dbReference type="Proteomes" id="UP000008021">
    <property type="component" value="Chromosome 7"/>
</dbReference>
<dbReference type="Gramene" id="OMERI07G08700.3">
    <property type="protein sequence ID" value="OMERI07G08700.3"/>
    <property type="gene ID" value="OMERI07G08700"/>
</dbReference>
<reference evidence="2" key="1">
    <citation type="submission" date="2015-04" db="UniProtKB">
        <authorList>
            <consortium name="EnsemblPlants"/>
        </authorList>
    </citation>
    <scope>IDENTIFICATION</scope>
</reference>
<protein>
    <submittedName>
        <fullName evidence="2">Uncharacterized protein</fullName>
    </submittedName>
</protein>
<keyword evidence="3" id="KW-1185">Reference proteome</keyword>
<feature type="compositionally biased region" description="Basic residues" evidence="1">
    <location>
        <begin position="26"/>
        <end position="39"/>
    </location>
</feature>
<accession>A0A0E0EA55</accession>
<name>A0A0E0EA55_9ORYZ</name>
<proteinExistence type="predicted"/>
<dbReference type="AlphaFoldDB" id="A0A0E0EA55"/>
<evidence type="ECO:0000313" key="2">
    <source>
        <dbReference type="EnsemblPlants" id="OMERI07G08700.3"/>
    </source>
</evidence>
<evidence type="ECO:0000256" key="1">
    <source>
        <dbReference type="SAM" id="MobiDB-lite"/>
    </source>
</evidence>
<feature type="compositionally biased region" description="Low complexity" evidence="1">
    <location>
        <begin position="55"/>
        <end position="69"/>
    </location>
</feature>
<feature type="region of interest" description="Disordered" evidence="1">
    <location>
        <begin position="1"/>
        <end position="39"/>
    </location>
</feature>
<dbReference type="EnsemblPlants" id="OMERI07G08700.3">
    <property type="protein sequence ID" value="OMERI07G08700.3"/>
    <property type="gene ID" value="OMERI07G08700"/>
</dbReference>
<evidence type="ECO:0000313" key="3">
    <source>
        <dbReference type="Proteomes" id="UP000008021"/>
    </source>
</evidence>
<feature type="region of interest" description="Disordered" evidence="1">
    <location>
        <begin position="55"/>
        <end position="88"/>
    </location>
</feature>